<dbReference type="STRING" id="663331.D4AXA4"/>
<accession>D4AXA4</accession>
<dbReference type="HOGENOM" id="CLU_622507_0_0_1"/>
<evidence type="ECO:0000313" key="2">
    <source>
        <dbReference type="EMBL" id="EFE32309.1"/>
    </source>
</evidence>
<evidence type="ECO:0000313" key="3">
    <source>
        <dbReference type="Proteomes" id="UP000008866"/>
    </source>
</evidence>
<dbReference type="eggNOG" id="KOG0379">
    <property type="taxonomic scope" value="Eukaryota"/>
</dbReference>
<dbReference type="RefSeq" id="XP_003012949.1">
    <property type="nucleotide sequence ID" value="XM_003012903.1"/>
</dbReference>
<dbReference type="AlphaFoldDB" id="D4AXA4"/>
<keyword evidence="3" id="KW-1185">Reference proteome</keyword>
<organism evidence="2 3">
    <name type="scientific">Arthroderma benhamiae (strain ATCC MYA-4681 / CBS 112371)</name>
    <name type="common">Trichophyton mentagrophytes</name>
    <dbReference type="NCBI Taxonomy" id="663331"/>
    <lineage>
        <taxon>Eukaryota</taxon>
        <taxon>Fungi</taxon>
        <taxon>Dikarya</taxon>
        <taxon>Ascomycota</taxon>
        <taxon>Pezizomycotina</taxon>
        <taxon>Eurotiomycetes</taxon>
        <taxon>Eurotiomycetidae</taxon>
        <taxon>Onygenales</taxon>
        <taxon>Arthrodermataceae</taxon>
        <taxon>Trichophyton</taxon>
    </lineage>
</organism>
<dbReference type="Pfam" id="PF12937">
    <property type="entry name" value="F-box-like"/>
    <property type="match status" value="1"/>
</dbReference>
<gene>
    <name evidence="2" type="ORF">ARB_00832</name>
</gene>
<dbReference type="Proteomes" id="UP000008866">
    <property type="component" value="Unassembled WGS sequence"/>
</dbReference>
<protein>
    <recommendedName>
        <fullName evidence="1">F-box domain-containing protein</fullName>
    </recommendedName>
</protein>
<dbReference type="GeneID" id="9523028"/>
<evidence type="ECO:0000259" key="1">
    <source>
        <dbReference type="Pfam" id="PF12937"/>
    </source>
</evidence>
<reference evidence="3" key="1">
    <citation type="journal article" date="2011" name="Genome Biol.">
        <title>Comparative and functional genomics provide insights into the pathogenicity of dermatophytic fungi.</title>
        <authorList>
            <person name="Burmester A."/>
            <person name="Shelest E."/>
            <person name="Gloeckner G."/>
            <person name="Heddergott C."/>
            <person name="Schindler S."/>
            <person name="Staib P."/>
            <person name="Heidel A."/>
            <person name="Felder M."/>
            <person name="Petzold A."/>
            <person name="Szafranski K."/>
            <person name="Feuermann M."/>
            <person name="Pedruzzi I."/>
            <person name="Priebe S."/>
            <person name="Groth M."/>
            <person name="Winkler R."/>
            <person name="Li W."/>
            <person name="Kniemeyer O."/>
            <person name="Schroeckh V."/>
            <person name="Hertweck C."/>
            <person name="Hube B."/>
            <person name="White T.C."/>
            <person name="Platzer M."/>
            <person name="Guthke R."/>
            <person name="Heitman J."/>
            <person name="Woestemeyer J."/>
            <person name="Zipfel P.F."/>
            <person name="Monod M."/>
            <person name="Brakhage A.A."/>
        </authorList>
    </citation>
    <scope>NUCLEOTIDE SEQUENCE [LARGE SCALE GENOMIC DNA]</scope>
    <source>
        <strain evidence="3">ATCC MYA-4681 / CBS 112371</strain>
    </source>
</reference>
<dbReference type="KEGG" id="abe:ARB_00832"/>
<comment type="caution">
    <text evidence="2">The sequence shown here is derived from an EMBL/GenBank/DDBJ whole genome shotgun (WGS) entry which is preliminary data.</text>
</comment>
<sequence length="440" mass="51542">MLENYPLDILRTIVSQLDDRVDLKSLSETSRFWNEVTNPFLYRNIFISTSRNDYGIIQAHQRAGVLQYTRNIQVLCNKSLTGPNDFDFEDYSPCTDSPNHYCTRFDSNESVIDSLYNWDLYQGLSSAEQADKKRWIDPDGDPKFYPELFNLGSRRRILSVLIRCREGFLKSFRLKRLAILNVEESTFIDHESEVKNIRDCVTLNCGQLEYLEISCIYWQLLGDEYDIEDQHFTEALIKPCRNDQLRFPNIQHLVLEGYLFNKGRVSLLKDLNPEVLHTLSLRSCLFWEDLLPLLNSEDRPFHLRTLEVQAYSGSLPGVMDRQTEECHELANYIEKCQPLENVFIAIERAFGLERLWKSLLRHRKTLKSFAFYSLPGKTEGPHAAPTPYYVPNLSFDPPYHNEIEPERLTLKHLDLELLGVSYEPRYLVCFDSGSMLWEKY</sequence>
<feature type="domain" description="F-box" evidence="1">
    <location>
        <begin position="6"/>
        <end position="47"/>
    </location>
</feature>
<dbReference type="OMA" id="TEACHNI"/>
<dbReference type="EMBL" id="ABSU01000016">
    <property type="protein sequence ID" value="EFE32309.1"/>
    <property type="molecule type" value="Genomic_DNA"/>
</dbReference>
<dbReference type="InterPro" id="IPR001810">
    <property type="entry name" value="F-box_dom"/>
</dbReference>
<name>D4AXA4_ARTBC</name>
<proteinExistence type="predicted"/>
<dbReference type="CDD" id="cd09917">
    <property type="entry name" value="F-box_SF"/>
    <property type="match status" value="1"/>
</dbReference>